<protein>
    <submittedName>
        <fullName evidence="3">Soluble lamin-associated protein of 75 kDa</fullName>
    </submittedName>
</protein>
<accession>A0A226F0E7</accession>
<gene>
    <name evidence="3" type="ORF">Fcan01_02585</name>
</gene>
<keyword evidence="4" id="KW-1185">Reference proteome</keyword>
<dbReference type="Pfam" id="PF00583">
    <property type="entry name" value="Acetyltransf_1"/>
    <property type="match status" value="1"/>
</dbReference>
<dbReference type="Gene3D" id="3.40.630.30">
    <property type="match status" value="1"/>
</dbReference>
<dbReference type="PANTHER" id="PTHR22442">
    <property type="match status" value="1"/>
</dbReference>
<sequence length="261" mass="29836">MTSNENYLPLFCSSCRQVALSRNWDDSLLVATEVDASETYELGHISIVQCTSCNKFLGLLDDKSTFYTAESILANENTKTKTDGWHKIEESWERMVLFVLSQVVYKEYEEPDETLLEVEFAFPPPTDLIKILWVNEQPVGFYSVKVKGTLDPVAMECYRMTTLDTLFIRRDYRGQGWGSSAVKDLLLEFPQENIGFSFPISIPMNRVLKKYLEVTPSDRPRFWEVTGCGTEGNTRNLWLMSRRQPPTSSSRITASSSSTLE</sequence>
<organism evidence="3 4">
    <name type="scientific">Folsomia candida</name>
    <name type="common">Springtail</name>
    <dbReference type="NCBI Taxonomy" id="158441"/>
    <lineage>
        <taxon>Eukaryota</taxon>
        <taxon>Metazoa</taxon>
        <taxon>Ecdysozoa</taxon>
        <taxon>Arthropoda</taxon>
        <taxon>Hexapoda</taxon>
        <taxon>Collembola</taxon>
        <taxon>Entomobryomorpha</taxon>
        <taxon>Isotomoidea</taxon>
        <taxon>Isotomidae</taxon>
        <taxon>Proisotominae</taxon>
        <taxon>Folsomia</taxon>
    </lineage>
</organism>
<dbReference type="PROSITE" id="PS51186">
    <property type="entry name" value="GNAT"/>
    <property type="match status" value="1"/>
</dbReference>
<dbReference type="InterPro" id="IPR029625">
    <property type="entry name" value="FAM169"/>
</dbReference>
<feature type="compositionally biased region" description="Low complexity" evidence="1">
    <location>
        <begin position="247"/>
        <end position="261"/>
    </location>
</feature>
<evidence type="ECO:0000313" key="4">
    <source>
        <dbReference type="Proteomes" id="UP000198287"/>
    </source>
</evidence>
<evidence type="ECO:0000313" key="3">
    <source>
        <dbReference type="EMBL" id="OXA62948.1"/>
    </source>
</evidence>
<dbReference type="STRING" id="158441.A0A226F0E7"/>
<dbReference type="Proteomes" id="UP000198287">
    <property type="component" value="Unassembled WGS sequence"/>
</dbReference>
<dbReference type="CDD" id="cd04301">
    <property type="entry name" value="NAT_SF"/>
    <property type="match status" value="1"/>
</dbReference>
<dbReference type="InterPro" id="IPR000182">
    <property type="entry name" value="GNAT_dom"/>
</dbReference>
<dbReference type="PANTHER" id="PTHR22442:SF10">
    <property type="entry name" value="N-ACETYLTRANSFERASE, GNAT FAMILY-RELATED"/>
    <property type="match status" value="1"/>
</dbReference>
<name>A0A226F0E7_FOLCA</name>
<evidence type="ECO:0000256" key="1">
    <source>
        <dbReference type="SAM" id="MobiDB-lite"/>
    </source>
</evidence>
<feature type="domain" description="N-acetyltransferase" evidence="2">
    <location>
        <begin position="72"/>
        <end position="245"/>
    </location>
</feature>
<dbReference type="InterPro" id="IPR016181">
    <property type="entry name" value="Acyl_CoA_acyltransferase"/>
</dbReference>
<dbReference type="AlphaFoldDB" id="A0A226F0E7"/>
<dbReference type="SUPFAM" id="SSF55729">
    <property type="entry name" value="Acyl-CoA N-acyltransferases (Nat)"/>
    <property type="match status" value="1"/>
</dbReference>
<evidence type="ECO:0000259" key="2">
    <source>
        <dbReference type="PROSITE" id="PS51186"/>
    </source>
</evidence>
<proteinExistence type="predicted"/>
<comment type="caution">
    <text evidence="3">The sequence shown here is derived from an EMBL/GenBank/DDBJ whole genome shotgun (WGS) entry which is preliminary data.</text>
</comment>
<dbReference type="OrthoDB" id="8954808at2759"/>
<dbReference type="GO" id="GO:0016747">
    <property type="term" value="F:acyltransferase activity, transferring groups other than amino-acyl groups"/>
    <property type="evidence" value="ECO:0007669"/>
    <property type="project" value="InterPro"/>
</dbReference>
<feature type="region of interest" description="Disordered" evidence="1">
    <location>
        <begin position="240"/>
        <end position="261"/>
    </location>
</feature>
<dbReference type="EMBL" id="LNIX01000001">
    <property type="protein sequence ID" value="OXA62948.1"/>
    <property type="molecule type" value="Genomic_DNA"/>
</dbReference>
<reference evidence="3 4" key="1">
    <citation type="submission" date="2015-12" db="EMBL/GenBank/DDBJ databases">
        <title>The genome of Folsomia candida.</title>
        <authorList>
            <person name="Faddeeva A."/>
            <person name="Derks M.F."/>
            <person name="Anvar Y."/>
            <person name="Smit S."/>
            <person name="Van Straalen N."/>
            <person name="Roelofs D."/>
        </authorList>
    </citation>
    <scope>NUCLEOTIDE SEQUENCE [LARGE SCALE GENOMIC DNA]</scope>
    <source>
        <strain evidence="3 4">VU population</strain>
        <tissue evidence="3">Whole body</tissue>
    </source>
</reference>